<feature type="compositionally biased region" description="Basic and acidic residues" evidence="1">
    <location>
        <begin position="22"/>
        <end position="59"/>
    </location>
</feature>
<keyword evidence="4" id="KW-1185">Reference proteome</keyword>
<gene>
    <name evidence="3" type="ORF">BU112_13700</name>
</gene>
<dbReference type="Proteomes" id="UP000286317">
    <property type="component" value="Unassembled WGS sequence"/>
</dbReference>
<sequence length="237" mass="26391">MKRILFVLLVSFLALAACGNSEESKSDDKKETKSSNEKNKKDNKKSNDDKKSDKEKEESNDNSDDTDNVKVADNEQSEQTTSENKSQNKALTKEEISQQMKNGVNVNGMVDADGDTWYQAPGNGDVVGYTKPDGTQCTVGGCVTPAQQERMDAEQDNEEQYDETDDVNAEINSAETEDEQVEALRKKYNGGLSSGELQTKTAIEQGYYDGDDADEVYNKIEEREADIESGKYDHYKN</sequence>
<feature type="chain" id="PRO_5038907113" description="Lipoprotein" evidence="2">
    <location>
        <begin position="17"/>
        <end position="237"/>
    </location>
</feature>
<dbReference type="OrthoDB" id="2414584at2"/>
<name>A0A418IC28_9STAP</name>
<dbReference type="PROSITE" id="PS51257">
    <property type="entry name" value="PROKAR_LIPOPROTEIN"/>
    <property type="match status" value="1"/>
</dbReference>
<feature type="compositionally biased region" description="Polar residues" evidence="1">
    <location>
        <begin position="77"/>
        <end position="90"/>
    </location>
</feature>
<evidence type="ECO:0008006" key="5">
    <source>
        <dbReference type="Google" id="ProtNLM"/>
    </source>
</evidence>
<dbReference type="EMBL" id="QXUF01000159">
    <property type="protein sequence ID" value="RIM96646.1"/>
    <property type="molecule type" value="Genomic_DNA"/>
</dbReference>
<feature type="signal peptide" evidence="2">
    <location>
        <begin position="1"/>
        <end position="16"/>
    </location>
</feature>
<evidence type="ECO:0000256" key="2">
    <source>
        <dbReference type="SAM" id="SignalP"/>
    </source>
</evidence>
<accession>A0A418IC28</accession>
<reference evidence="3 4" key="1">
    <citation type="journal article" date="2016" name="Front. Microbiol.">
        <title>Comprehensive Phylogenetic Analysis of Bovine Non-aureus Staphylococci Species Based on Whole-Genome Sequencing.</title>
        <authorList>
            <person name="Naushad S."/>
            <person name="Barkema H.W."/>
            <person name="Luby C."/>
            <person name="Condas L.A."/>
            <person name="Nobrega D.B."/>
            <person name="Carson D.A."/>
            <person name="De Buck J."/>
        </authorList>
    </citation>
    <scope>NUCLEOTIDE SEQUENCE [LARGE SCALE GENOMIC DNA]</scope>
    <source>
        <strain evidence="3 4">SNUC 4554</strain>
    </source>
</reference>
<dbReference type="AlphaFoldDB" id="A0A418IC28"/>
<feature type="region of interest" description="Disordered" evidence="1">
    <location>
        <begin position="18"/>
        <end position="100"/>
    </location>
</feature>
<evidence type="ECO:0000313" key="3">
    <source>
        <dbReference type="EMBL" id="RIM96646.1"/>
    </source>
</evidence>
<keyword evidence="2" id="KW-0732">Signal</keyword>
<organism evidence="3 4">
    <name type="scientific">Staphylococcus shinii</name>
    <dbReference type="NCBI Taxonomy" id="2912228"/>
    <lineage>
        <taxon>Bacteria</taxon>
        <taxon>Bacillati</taxon>
        <taxon>Bacillota</taxon>
        <taxon>Bacilli</taxon>
        <taxon>Bacillales</taxon>
        <taxon>Staphylococcaceae</taxon>
        <taxon>Staphylococcus</taxon>
    </lineage>
</organism>
<evidence type="ECO:0000313" key="4">
    <source>
        <dbReference type="Proteomes" id="UP000286317"/>
    </source>
</evidence>
<comment type="caution">
    <text evidence="3">The sequence shown here is derived from an EMBL/GenBank/DDBJ whole genome shotgun (WGS) entry which is preliminary data.</text>
</comment>
<dbReference type="RefSeq" id="WP_107550216.1">
    <property type="nucleotide sequence ID" value="NZ_JAWVBH010000001.1"/>
</dbReference>
<proteinExistence type="predicted"/>
<protein>
    <recommendedName>
        <fullName evidence="5">Lipoprotein</fullName>
    </recommendedName>
</protein>
<evidence type="ECO:0000256" key="1">
    <source>
        <dbReference type="SAM" id="MobiDB-lite"/>
    </source>
</evidence>